<dbReference type="EMBL" id="CP092109">
    <property type="protein sequence ID" value="UWZ80085.1"/>
    <property type="molecule type" value="Genomic_DNA"/>
</dbReference>
<reference evidence="2" key="1">
    <citation type="journal article" date="2022" name="Environ. Microbiol.">
        <title>Geoalkalibacter halelectricus SAP #1 sp. nov. possessing extracellular electron transfer and mineral#reducing capabilities from a haloalkaline environment.</title>
        <authorList>
            <person name="Yadav S."/>
            <person name="Singh R."/>
            <person name="Sundharam S.S."/>
            <person name="Chaudhary S."/>
            <person name="Krishnamurthi S."/>
            <person name="Patil S.A."/>
        </authorList>
    </citation>
    <scope>NUCLEOTIDE SEQUENCE</scope>
    <source>
        <strain evidence="2">SAP-1</strain>
    </source>
</reference>
<feature type="domain" description="LUD" evidence="1">
    <location>
        <begin position="8"/>
        <end position="177"/>
    </location>
</feature>
<organism evidence="2 3">
    <name type="scientific">Geoalkalibacter halelectricus</name>
    <dbReference type="NCBI Taxonomy" id="2847045"/>
    <lineage>
        <taxon>Bacteria</taxon>
        <taxon>Pseudomonadati</taxon>
        <taxon>Thermodesulfobacteriota</taxon>
        <taxon>Desulfuromonadia</taxon>
        <taxon>Desulfuromonadales</taxon>
        <taxon>Geoalkalibacteraceae</taxon>
        <taxon>Geoalkalibacter</taxon>
    </lineage>
</organism>
<dbReference type="InterPro" id="IPR037171">
    <property type="entry name" value="NagB/RpiA_transferase-like"/>
</dbReference>
<proteinExistence type="predicted"/>
<evidence type="ECO:0000313" key="2">
    <source>
        <dbReference type="EMBL" id="UWZ80085.1"/>
    </source>
</evidence>
<dbReference type="PANTHER" id="PTHR43682:SF1">
    <property type="entry name" value="LACTATE UTILIZATION PROTEIN C"/>
    <property type="match status" value="1"/>
</dbReference>
<sequence length="187" mass="19503">MIDTPLVQVFSEAAARVGAQVLPIQGAADAAEYIHARAGGLILFPPSPCLERLGFAGALRACGAELASQNLRAHAPLAAAGVTGANFAIADTGTVVLQSTAEATRLATTLPARHFVVLDPRKIVTDGLAAVPSLRRLQEQSPRSFLAYISGPSRTADIERVLTIGVHGPCELHVLLLEGISDDPLEN</sequence>
<dbReference type="Proteomes" id="UP001060414">
    <property type="component" value="Chromosome"/>
</dbReference>
<dbReference type="InterPro" id="IPR024185">
    <property type="entry name" value="FTHF_cligase-like_sf"/>
</dbReference>
<dbReference type="RefSeq" id="WP_260748442.1">
    <property type="nucleotide sequence ID" value="NZ_CP092109.1"/>
</dbReference>
<dbReference type="PANTHER" id="PTHR43682">
    <property type="entry name" value="LACTATE UTILIZATION PROTEIN C"/>
    <property type="match status" value="1"/>
</dbReference>
<evidence type="ECO:0000259" key="1">
    <source>
        <dbReference type="Pfam" id="PF02589"/>
    </source>
</evidence>
<protein>
    <submittedName>
        <fullName evidence="2">Lactate utilization protein</fullName>
    </submittedName>
</protein>
<dbReference type="Pfam" id="PF02589">
    <property type="entry name" value="LUD_dom"/>
    <property type="match status" value="1"/>
</dbReference>
<dbReference type="Gene3D" id="3.40.50.10420">
    <property type="entry name" value="NagB/RpiA/CoA transferase-like"/>
    <property type="match status" value="1"/>
</dbReference>
<keyword evidence="3" id="KW-1185">Reference proteome</keyword>
<evidence type="ECO:0000313" key="3">
    <source>
        <dbReference type="Proteomes" id="UP001060414"/>
    </source>
</evidence>
<name>A0ABY5ZLS3_9BACT</name>
<dbReference type="InterPro" id="IPR003741">
    <property type="entry name" value="LUD_dom"/>
</dbReference>
<accession>A0ABY5ZLS3</accession>
<dbReference type="SUPFAM" id="SSF100950">
    <property type="entry name" value="NagB/RpiA/CoA transferase-like"/>
    <property type="match status" value="1"/>
</dbReference>
<gene>
    <name evidence="2" type="ORF">L9S41_01510</name>
</gene>